<evidence type="ECO:0000313" key="1">
    <source>
        <dbReference type="EMBL" id="AJC87620.1"/>
    </source>
</evidence>
<dbReference type="GO" id="GO:0003743">
    <property type="term" value="F:translation initiation factor activity"/>
    <property type="evidence" value="ECO:0007669"/>
    <property type="project" value="UniProtKB-KW"/>
</dbReference>
<dbReference type="Proteomes" id="UP000031163">
    <property type="component" value="Chromosome"/>
</dbReference>
<dbReference type="KEGG" id="cis:CINS_0650"/>
<dbReference type="STRING" id="1031564.CINS_0650"/>
<dbReference type="HOGENOM" id="CLU_127636_0_0_7"/>
<dbReference type="Pfam" id="PF12163">
    <property type="entry name" value="HobA"/>
    <property type="match status" value="1"/>
</dbReference>
<dbReference type="Gene3D" id="3.40.50.11670">
    <property type="entry name" value="DNA replication regulator HobA"/>
    <property type="match status" value="1"/>
</dbReference>
<dbReference type="GeneID" id="74431454"/>
<dbReference type="RefSeq" id="WP_039649791.1">
    <property type="nucleotide sequence ID" value="NZ_CP007770.1"/>
</dbReference>
<accession>A0A0A8H1S1</accession>
<dbReference type="EMBL" id="CP007770">
    <property type="protein sequence ID" value="AJC87620.1"/>
    <property type="molecule type" value="Genomic_DNA"/>
</dbReference>
<name>A0A0A8H1S1_9BACT</name>
<evidence type="ECO:0000313" key="2">
    <source>
        <dbReference type="Proteomes" id="UP000031163"/>
    </source>
</evidence>
<protein>
    <submittedName>
        <fullName evidence="1">DnaA-binding chromosome replication initiation factor</fullName>
    </submittedName>
</protein>
<reference evidence="1 2" key="1">
    <citation type="journal article" date="2014" name="Genome Biol. Evol.">
        <title>Comparative Genomics of the Campylobacter lari Group.</title>
        <authorList>
            <person name="Miller W.G."/>
            <person name="Yee E."/>
            <person name="Chapman M.H."/>
            <person name="Smith T.P."/>
            <person name="Bono J.L."/>
            <person name="Huynh S."/>
            <person name="Parker C.T."/>
            <person name="Vandamme P."/>
            <person name="Luong K."/>
            <person name="Korlach J."/>
        </authorList>
    </citation>
    <scope>NUCLEOTIDE SEQUENCE [LARGE SCALE GENOMIC DNA]</scope>
    <source>
        <strain evidence="1 2">NCTC 12927</strain>
    </source>
</reference>
<sequence>MSNSFLKFTLEQIRHNGTYMSWLEERRLEWSPLIASKLSLLLQGYTFILITDEQRIWFEEYFLSQINAKNTRPYVPFVSLKGIYNQTCKNYEDIALLNDLLSISFPNGYVYFYIGKNLDFKSQIAKSKEDSLLWLFDEQLQNSFYLSSNDKDLDFKLISLYKIFDQSIDAAIFSKVEI</sequence>
<dbReference type="AlphaFoldDB" id="A0A0A8H1S1"/>
<dbReference type="InterPro" id="IPR038381">
    <property type="entry name" value="HobA_sf"/>
</dbReference>
<dbReference type="InterPro" id="IPR021011">
    <property type="entry name" value="HobA"/>
</dbReference>
<keyword evidence="1" id="KW-0648">Protein biosynthesis</keyword>
<proteinExistence type="predicted"/>
<keyword evidence="1" id="KW-0396">Initiation factor</keyword>
<gene>
    <name evidence="1" type="primary">hobA</name>
    <name evidence="1" type="ORF">CINS_0650</name>
</gene>
<organism evidence="1 2">
    <name type="scientific">Campylobacter insulaenigrae NCTC 12927</name>
    <dbReference type="NCBI Taxonomy" id="1031564"/>
    <lineage>
        <taxon>Bacteria</taxon>
        <taxon>Pseudomonadati</taxon>
        <taxon>Campylobacterota</taxon>
        <taxon>Epsilonproteobacteria</taxon>
        <taxon>Campylobacterales</taxon>
        <taxon>Campylobacteraceae</taxon>
        <taxon>Campylobacter</taxon>
    </lineage>
</organism>